<comment type="similarity">
    <text evidence="1">Belongs to the RecJ family.</text>
</comment>
<dbReference type="Pfam" id="PF02272">
    <property type="entry name" value="DHHA1"/>
    <property type="match status" value="1"/>
</dbReference>
<evidence type="ECO:0000259" key="9">
    <source>
        <dbReference type="Pfam" id="PF17768"/>
    </source>
</evidence>
<dbReference type="InterPro" id="IPR018779">
    <property type="entry name" value="RecJ_C"/>
</dbReference>
<dbReference type="InterPro" id="IPR041122">
    <property type="entry name" value="RecJ_OB"/>
</dbReference>
<dbReference type="Pfam" id="PF01368">
    <property type="entry name" value="DHH"/>
    <property type="match status" value="1"/>
</dbReference>
<dbReference type="InterPro" id="IPR051673">
    <property type="entry name" value="SSDNA_exonuclease_RecJ"/>
</dbReference>
<evidence type="ECO:0000256" key="3">
    <source>
        <dbReference type="ARBA" id="ARBA00022722"/>
    </source>
</evidence>
<dbReference type="Pfam" id="PF10141">
    <property type="entry name" value="ssDNA-exonuc_C"/>
    <property type="match status" value="1"/>
</dbReference>
<evidence type="ECO:0000313" key="11">
    <source>
        <dbReference type="Proteomes" id="UP001056500"/>
    </source>
</evidence>
<dbReference type="Gene3D" id="3.90.1640.30">
    <property type="match status" value="1"/>
</dbReference>
<dbReference type="PANTHER" id="PTHR30255">
    <property type="entry name" value="SINGLE-STRANDED-DNA-SPECIFIC EXONUCLEASE RECJ"/>
    <property type="match status" value="1"/>
</dbReference>
<dbReference type="Gene3D" id="3.10.310.30">
    <property type="match status" value="1"/>
</dbReference>
<evidence type="ECO:0000259" key="6">
    <source>
        <dbReference type="Pfam" id="PF01368"/>
    </source>
</evidence>
<dbReference type="SUPFAM" id="SSF64182">
    <property type="entry name" value="DHH phosphoesterases"/>
    <property type="match status" value="1"/>
</dbReference>
<dbReference type="InterPro" id="IPR001667">
    <property type="entry name" value="DDH_dom"/>
</dbReference>
<evidence type="ECO:0000256" key="5">
    <source>
        <dbReference type="ARBA" id="ARBA00022839"/>
    </source>
</evidence>
<name>A0ABY4WE80_9BACL</name>
<feature type="domain" description="Single-stranded-DNA-specific exonuclease RecJ C-terminal" evidence="8">
    <location>
        <begin position="569"/>
        <end position="775"/>
    </location>
</feature>
<feature type="domain" description="DDH" evidence="6">
    <location>
        <begin position="83"/>
        <end position="226"/>
    </location>
</feature>
<reference evidence="10" key="1">
    <citation type="submission" date="2022-06" db="EMBL/GenBank/DDBJ databases">
        <title>Genome sequencing of Brevibacillus sp. BB3-R1.</title>
        <authorList>
            <person name="Heo J."/>
            <person name="Lee D."/>
            <person name="Won M."/>
            <person name="Han B.-H."/>
            <person name="Hong S.-B."/>
            <person name="Kwon S.-W."/>
        </authorList>
    </citation>
    <scope>NUCLEOTIDE SEQUENCE</scope>
    <source>
        <strain evidence="10">BB3-R1</strain>
    </source>
</reference>
<keyword evidence="4" id="KW-0378">Hydrolase</keyword>
<dbReference type="Proteomes" id="UP001056500">
    <property type="component" value="Chromosome"/>
</dbReference>
<keyword evidence="5 10" id="KW-0269">Exonuclease</keyword>
<evidence type="ECO:0000259" key="7">
    <source>
        <dbReference type="Pfam" id="PF02272"/>
    </source>
</evidence>
<evidence type="ECO:0000259" key="8">
    <source>
        <dbReference type="Pfam" id="PF10141"/>
    </source>
</evidence>
<feature type="domain" description="RecJ OB" evidence="9">
    <location>
        <begin position="456"/>
        <end position="562"/>
    </location>
</feature>
<keyword evidence="3" id="KW-0540">Nuclease</keyword>
<dbReference type="PANTHER" id="PTHR30255:SF2">
    <property type="entry name" value="SINGLE-STRANDED-DNA-SPECIFIC EXONUCLEASE RECJ"/>
    <property type="match status" value="1"/>
</dbReference>
<protein>
    <recommendedName>
        <fullName evidence="2">Single-stranded-DNA-specific exonuclease RecJ</fullName>
    </recommendedName>
</protein>
<dbReference type="Pfam" id="PF17768">
    <property type="entry name" value="RecJ_OB"/>
    <property type="match status" value="1"/>
</dbReference>
<evidence type="ECO:0000256" key="1">
    <source>
        <dbReference type="ARBA" id="ARBA00005915"/>
    </source>
</evidence>
<dbReference type="NCBIfam" id="TIGR00644">
    <property type="entry name" value="recJ"/>
    <property type="match status" value="1"/>
</dbReference>
<proteinExistence type="inferred from homology"/>
<organism evidence="10 11">
    <name type="scientific">Brevibacillus ruminantium</name>
    <dbReference type="NCBI Taxonomy" id="2950604"/>
    <lineage>
        <taxon>Bacteria</taxon>
        <taxon>Bacillati</taxon>
        <taxon>Bacillota</taxon>
        <taxon>Bacilli</taxon>
        <taxon>Bacillales</taxon>
        <taxon>Paenibacillaceae</taxon>
        <taxon>Brevibacillus</taxon>
    </lineage>
</organism>
<dbReference type="GO" id="GO:0004527">
    <property type="term" value="F:exonuclease activity"/>
    <property type="evidence" value="ECO:0007669"/>
    <property type="project" value="UniProtKB-KW"/>
</dbReference>
<evidence type="ECO:0000256" key="2">
    <source>
        <dbReference type="ARBA" id="ARBA00019841"/>
    </source>
</evidence>
<sequence length="786" mass="87777">MLKAKTRWQLAAYDNELAEMIARECGLAPLVAKLLVIRGIDTVQRAKEFMDAGPELFHDPYALHGMKESVKRIREAIERQEMICIYGDYDADGVSSTSLMVQVMRKLGAAFDTYIPNRFTEGYGLHKDALSSLKERGFTLIITVDTGISAVEQVAFAKELGLDVIVTDHHEPPEVIPEAFAVINPKQPACSYPFDMLAGVGVAFKLAHALLDEPPLDLVDLAALGTIADLVPLVDENRILAKLGLKRLNHTRNIGLQALIKVCGLSDTEMLTAGHVGFALGPRLNAGGRLETAAVAVKLLTTEDIQEAEEAAQQLDDLNCERQELVQTITDEAIQMVLEDYPLDENRVLVLAKEGWNVGVVGIVASRLVEKFYRPTIVLGIDPEKGTAKGSARSINGFDMYEALTACREWLPHYGGHTMAAGMTLPVDNLEPFRKQLNQLAHEWLTEKDFVPLTKVDVAMELADVTLQTAEQLEQLAPFGMGNPTPLVMIQDVETAGMRTIGRDQTHLKCSLVKDAGQIDAIGFNWAHIVPEVTPKARYQVIGELSVNEWNGNRKPQLTIRDLTIPHRQVYDWRGCRDKRERWRNLQDSGDVLTILFRQESYEELLPMAALAGLEDGLLSLSQEDVKAGDLKPSRVILYDLPRSRRDLMQVVTYLESAERIYCLFGDPDLGLERLSCPGREQFKLVYQFFMQVPLVQRIHLDAMARRLKLKRDLLEGMLAVLAELDFIKVEADAFRLNPEAAKQPLEGSRLYIEWREESELATELLLSSYDSLVTHFQQQVAAATS</sequence>
<dbReference type="EMBL" id="CP098755">
    <property type="protein sequence ID" value="USG64090.1"/>
    <property type="molecule type" value="Genomic_DNA"/>
</dbReference>
<evidence type="ECO:0000256" key="4">
    <source>
        <dbReference type="ARBA" id="ARBA00022801"/>
    </source>
</evidence>
<dbReference type="InterPro" id="IPR038763">
    <property type="entry name" value="DHH_sf"/>
</dbReference>
<gene>
    <name evidence="10" type="primary">recJ</name>
    <name evidence="10" type="ORF">NDK47_18250</name>
</gene>
<keyword evidence="11" id="KW-1185">Reference proteome</keyword>
<accession>A0ABY4WE80</accession>
<feature type="domain" description="DHHA1" evidence="7">
    <location>
        <begin position="347"/>
        <end position="442"/>
    </location>
</feature>
<evidence type="ECO:0000313" key="10">
    <source>
        <dbReference type="EMBL" id="USG64090.1"/>
    </source>
</evidence>
<dbReference type="InterPro" id="IPR003156">
    <property type="entry name" value="DHHA1_dom"/>
</dbReference>
<dbReference type="RefSeq" id="WP_251871201.1">
    <property type="nucleotide sequence ID" value="NZ_CP098755.1"/>
</dbReference>
<dbReference type="InterPro" id="IPR004610">
    <property type="entry name" value="RecJ"/>
</dbReference>